<evidence type="ECO:0000313" key="2">
    <source>
        <dbReference type="Proteomes" id="UP001314170"/>
    </source>
</evidence>
<organism evidence="1 2">
    <name type="scientific">Dovyalis caffra</name>
    <dbReference type="NCBI Taxonomy" id="77055"/>
    <lineage>
        <taxon>Eukaryota</taxon>
        <taxon>Viridiplantae</taxon>
        <taxon>Streptophyta</taxon>
        <taxon>Embryophyta</taxon>
        <taxon>Tracheophyta</taxon>
        <taxon>Spermatophyta</taxon>
        <taxon>Magnoliopsida</taxon>
        <taxon>eudicotyledons</taxon>
        <taxon>Gunneridae</taxon>
        <taxon>Pentapetalae</taxon>
        <taxon>rosids</taxon>
        <taxon>fabids</taxon>
        <taxon>Malpighiales</taxon>
        <taxon>Salicaceae</taxon>
        <taxon>Flacourtieae</taxon>
        <taxon>Dovyalis</taxon>
    </lineage>
</organism>
<dbReference type="EMBL" id="CAWUPB010000950">
    <property type="protein sequence ID" value="CAK7334465.1"/>
    <property type="molecule type" value="Genomic_DNA"/>
</dbReference>
<keyword evidence="2" id="KW-1185">Reference proteome</keyword>
<sequence>MGASENVSELVFNEVKFDNFESSSHEVVRDFDDDRMAVHSIASTNYIAAPTVSASNCAKNLQPIALGGCSDKGVGVLTIETTTEADHELDSHLDSKFRFQSERPSDRIVFAKASKANPTCPIQENEVRMIPNTLYVESSRKVFIEYGKVNDLFIANKITKLGSRFGFVQLESDLKLDILPHYPNEIWFGSFKLRVNLSRFENMGLRKELFVLGTKTSRENEADPSMVMKLRDMRPYAKWFVLKEQIMTIRYE</sequence>
<dbReference type="AlphaFoldDB" id="A0AAV1RDU0"/>
<protein>
    <submittedName>
        <fullName evidence="1">Uncharacterized protein</fullName>
    </submittedName>
</protein>
<comment type="caution">
    <text evidence="1">The sequence shown here is derived from an EMBL/GenBank/DDBJ whole genome shotgun (WGS) entry which is preliminary data.</text>
</comment>
<dbReference type="Proteomes" id="UP001314170">
    <property type="component" value="Unassembled WGS sequence"/>
</dbReference>
<gene>
    <name evidence="1" type="ORF">DCAF_LOCUS9933</name>
</gene>
<name>A0AAV1RDU0_9ROSI</name>
<reference evidence="1 2" key="1">
    <citation type="submission" date="2024-01" db="EMBL/GenBank/DDBJ databases">
        <authorList>
            <person name="Waweru B."/>
        </authorList>
    </citation>
    <scope>NUCLEOTIDE SEQUENCE [LARGE SCALE GENOMIC DNA]</scope>
</reference>
<proteinExistence type="predicted"/>
<accession>A0AAV1RDU0</accession>
<evidence type="ECO:0000313" key="1">
    <source>
        <dbReference type="EMBL" id="CAK7334465.1"/>
    </source>
</evidence>